<organism evidence="3 4">
    <name type="scientific">Meira miltonrushii</name>
    <dbReference type="NCBI Taxonomy" id="1280837"/>
    <lineage>
        <taxon>Eukaryota</taxon>
        <taxon>Fungi</taxon>
        <taxon>Dikarya</taxon>
        <taxon>Basidiomycota</taxon>
        <taxon>Ustilaginomycotina</taxon>
        <taxon>Exobasidiomycetes</taxon>
        <taxon>Exobasidiales</taxon>
        <taxon>Brachybasidiaceae</taxon>
        <taxon>Meira</taxon>
    </lineage>
</organism>
<evidence type="ECO:0000313" key="3">
    <source>
        <dbReference type="EMBL" id="PWN35929.1"/>
    </source>
</evidence>
<feature type="signal peptide" evidence="2">
    <location>
        <begin position="1"/>
        <end position="23"/>
    </location>
</feature>
<sequence length="287" mass="32952">MRIYHCLSLTLYPILLLRETVYAVSSGNLGPNLWDLNESASSDGNSHPAKHRSPRRASPSRQRSMSPSSSSHSVNNKDIVLKDSTPSGGETRGGPSVTRYSMRDNRARVNYADLQGSSSSEGSYAPPRTQATKRKSTDCKIHRPDCEHWELLDLKMRKQESKRYERSLLSTEEKQAIRREQTIRHKGSEKRAETRRIWERNRVARMKPAEKKQYLNRKAEIMRQVRARKRKIVKGKTQQLRIDKPERDSALEQGNKKPPKKMKSLSNLSKSEEERSTNAVDKPKSSK</sequence>
<feature type="compositionally biased region" description="Basic and acidic residues" evidence="1">
    <location>
        <begin position="241"/>
        <end position="250"/>
    </location>
</feature>
<dbReference type="AlphaFoldDB" id="A0A316VE58"/>
<feature type="chain" id="PRO_5016258812" evidence="2">
    <location>
        <begin position="24"/>
        <end position="287"/>
    </location>
</feature>
<dbReference type="GeneID" id="37024199"/>
<proteinExistence type="predicted"/>
<keyword evidence="2" id="KW-0732">Signal</keyword>
<feature type="compositionally biased region" description="Low complexity" evidence="1">
    <location>
        <begin position="56"/>
        <end position="73"/>
    </location>
</feature>
<feature type="region of interest" description="Disordered" evidence="1">
    <location>
        <begin position="39"/>
        <end position="138"/>
    </location>
</feature>
<accession>A0A316VE58</accession>
<keyword evidence="4" id="KW-1185">Reference proteome</keyword>
<dbReference type="Proteomes" id="UP000245771">
    <property type="component" value="Unassembled WGS sequence"/>
</dbReference>
<dbReference type="InParanoid" id="A0A316VE58"/>
<evidence type="ECO:0000256" key="1">
    <source>
        <dbReference type="SAM" id="MobiDB-lite"/>
    </source>
</evidence>
<feature type="compositionally biased region" description="Basic and acidic residues" evidence="1">
    <location>
        <begin position="270"/>
        <end position="287"/>
    </location>
</feature>
<dbReference type="RefSeq" id="XP_025356231.1">
    <property type="nucleotide sequence ID" value="XM_025502418.1"/>
</dbReference>
<gene>
    <name evidence="3" type="ORF">FA14DRAFT_49083</name>
</gene>
<reference evidence="3 4" key="1">
    <citation type="journal article" date="2018" name="Mol. Biol. Evol.">
        <title>Broad Genomic Sampling Reveals a Smut Pathogenic Ancestry of the Fungal Clade Ustilaginomycotina.</title>
        <authorList>
            <person name="Kijpornyongpan T."/>
            <person name="Mondo S.J."/>
            <person name="Barry K."/>
            <person name="Sandor L."/>
            <person name="Lee J."/>
            <person name="Lipzen A."/>
            <person name="Pangilinan J."/>
            <person name="LaButti K."/>
            <person name="Hainaut M."/>
            <person name="Henrissat B."/>
            <person name="Grigoriev I.V."/>
            <person name="Spatafora J.W."/>
            <person name="Aime M.C."/>
        </authorList>
    </citation>
    <scope>NUCLEOTIDE SEQUENCE [LARGE SCALE GENOMIC DNA]</scope>
    <source>
        <strain evidence="3 4">MCA 3882</strain>
    </source>
</reference>
<name>A0A316VE58_9BASI</name>
<protein>
    <submittedName>
        <fullName evidence="3">Uncharacterized protein</fullName>
    </submittedName>
</protein>
<dbReference type="EMBL" id="KZ819603">
    <property type="protein sequence ID" value="PWN35929.1"/>
    <property type="molecule type" value="Genomic_DNA"/>
</dbReference>
<feature type="region of interest" description="Disordered" evidence="1">
    <location>
        <begin position="228"/>
        <end position="287"/>
    </location>
</feature>
<evidence type="ECO:0000256" key="2">
    <source>
        <dbReference type="SAM" id="SignalP"/>
    </source>
</evidence>
<evidence type="ECO:0000313" key="4">
    <source>
        <dbReference type="Proteomes" id="UP000245771"/>
    </source>
</evidence>